<evidence type="ECO:0000313" key="1">
    <source>
        <dbReference type="EMBL" id="CAD7428628.1"/>
    </source>
</evidence>
<organism evidence="1">
    <name type="scientific">Timema monikensis</name>
    <dbReference type="NCBI Taxonomy" id="170555"/>
    <lineage>
        <taxon>Eukaryota</taxon>
        <taxon>Metazoa</taxon>
        <taxon>Ecdysozoa</taxon>
        <taxon>Arthropoda</taxon>
        <taxon>Hexapoda</taxon>
        <taxon>Insecta</taxon>
        <taxon>Pterygota</taxon>
        <taxon>Neoptera</taxon>
        <taxon>Polyneoptera</taxon>
        <taxon>Phasmatodea</taxon>
        <taxon>Timematodea</taxon>
        <taxon>Timematoidea</taxon>
        <taxon>Timematidae</taxon>
        <taxon>Timema</taxon>
    </lineage>
</organism>
<accession>A0A7R9E700</accession>
<protein>
    <submittedName>
        <fullName evidence="1">Uncharacterized protein</fullName>
    </submittedName>
</protein>
<dbReference type="EMBL" id="OB793802">
    <property type="protein sequence ID" value="CAD7428628.1"/>
    <property type="molecule type" value="Genomic_DNA"/>
</dbReference>
<dbReference type="AlphaFoldDB" id="A0A7R9E700"/>
<proteinExistence type="predicted"/>
<reference evidence="1" key="1">
    <citation type="submission" date="2020-11" db="EMBL/GenBank/DDBJ databases">
        <authorList>
            <person name="Tran Van P."/>
        </authorList>
    </citation>
    <scope>NUCLEOTIDE SEQUENCE</scope>
</reference>
<sequence length="73" mass="8205">MGMQRSQKFNPNGTDRLALARLVFSGENNNFYCDAMGCDASRSEPVKIADAIVCRSFKPWLQPEIFFQDVTNG</sequence>
<gene>
    <name evidence="1" type="ORF">TMSB3V08_LOCUS5425</name>
</gene>
<name>A0A7R9E700_9NEOP</name>